<sequence length="86" mass="9475">MAQKIQFNTFGANPVCSAGGHEVLRVIDQERRQEHCADVVIGDVRGSGLMLRVELVTDRKEKTPAKAETAILFEKLRGNNDSLPTP</sequence>
<dbReference type="AlphaFoldDB" id="A0AAD6QU05"/>
<evidence type="ECO:0000256" key="5">
    <source>
        <dbReference type="ARBA" id="ARBA00022679"/>
    </source>
</evidence>
<dbReference type="InterPro" id="IPR015422">
    <property type="entry name" value="PyrdxlP-dep_Trfase_small"/>
</dbReference>
<comment type="cofactor">
    <cofactor evidence="1">
        <name>pyridoxal 5'-phosphate</name>
        <dbReference type="ChEBI" id="CHEBI:597326"/>
    </cofactor>
</comment>
<evidence type="ECO:0000256" key="4">
    <source>
        <dbReference type="ARBA" id="ARBA00022576"/>
    </source>
</evidence>
<proteinExistence type="inferred from homology"/>
<keyword evidence="5" id="KW-0808">Transferase</keyword>
<evidence type="ECO:0000313" key="7">
    <source>
        <dbReference type="Proteomes" id="UP001164929"/>
    </source>
</evidence>
<accession>A0AAD6QU05</accession>
<keyword evidence="4 6" id="KW-0032">Aminotransferase</keyword>
<dbReference type="GO" id="GO:0008453">
    <property type="term" value="F:alanine-glyoxylate transaminase activity"/>
    <property type="evidence" value="ECO:0007669"/>
    <property type="project" value="TreeGrafter"/>
</dbReference>
<dbReference type="PANTHER" id="PTHR45688">
    <property type="match status" value="1"/>
</dbReference>
<dbReference type="GO" id="GO:0005739">
    <property type="term" value="C:mitochondrion"/>
    <property type="evidence" value="ECO:0007669"/>
    <property type="project" value="UniProtKB-SubCell"/>
</dbReference>
<evidence type="ECO:0000256" key="1">
    <source>
        <dbReference type="ARBA" id="ARBA00001933"/>
    </source>
</evidence>
<evidence type="ECO:0000256" key="2">
    <source>
        <dbReference type="ARBA" id="ARBA00004173"/>
    </source>
</evidence>
<gene>
    <name evidence="6" type="ORF">NC653_013305</name>
</gene>
<dbReference type="SUPFAM" id="SSF53383">
    <property type="entry name" value="PLP-dependent transferases"/>
    <property type="match status" value="1"/>
</dbReference>
<organism evidence="6 7">
    <name type="scientific">Populus alba x Populus x berolinensis</name>
    <dbReference type="NCBI Taxonomy" id="444605"/>
    <lineage>
        <taxon>Eukaryota</taxon>
        <taxon>Viridiplantae</taxon>
        <taxon>Streptophyta</taxon>
        <taxon>Embryophyta</taxon>
        <taxon>Tracheophyta</taxon>
        <taxon>Spermatophyta</taxon>
        <taxon>Magnoliopsida</taxon>
        <taxon>eudicotyledons</taxon>
        <taxon>Gunneridae</taxon>
        <taxon>Pentapetalae</taxon>
        <taxon>rosids</taxon>
        <taxon>fabids</taxon>
        <taxon>Malpighiales</taxon>
        <taxon>Salicaceae</taxon>
        <taxon>Saliceae</taxon>
        <taxon>Populus</taxon>
    </lineage>
</organism>
<dbReference type="GO" id="GO:0009436">
    <property type="term" value="P:glyoxylate catabolic process"/>
    <property type="evidence" value="ECO:0007669"/>
    <property type="project" value="TreeGrafter"/>
</dbReference>
<dbReference type="GO" id="GO:0019481">
    <property type="term" value="P:L-alanine catabolic process, by transamination"/>
    <property type="evidence" value="ECO:0007669"/>
    <property type="project" value="TreeGrafter"/>
</dbReference>
<evidence type="ECO:0000313" key="6">
    <source>
        <dbReference type="EMBL" id="KAJ6996659.1"/>
    </source>
</evidence>
<dbReference type="EMBL" id="JAQIZT010000005">
    <property type="protein sequence ID" value="KAJ6996659.1"/>
    <property type="molecule type" value="Genomic_DNA"/>
</dbReference>
<dbReference type="PANTHER" id="PTHR45688:SF3">
    <property type="entry name" value="ALANINE--GLYOXYLATE AMINOTRANSFERASE 2, MITOCHONDRIAL"/>
    <property type="match status" value="1"/>
</dbReference>
<comment type="caution">
    <text evidence="6">The sequence shown here is derived from an EMBL/GenBank/DDBJ whole genome shotgun (WGS) entry which is preliminary data.</text>
</comment>
<protein>
    <submittedName>
        <fullName evidence="6">Alanine--glyoxylate aminotransferase 2</fullName>
    </submittedName>
</protein>
<comment type="subcellular location">
    <subcellularLocation>
        <location evidence="2">Mitochondrion</location>
    </subcellularLocation>
</comment>
<dbReference type="Gene3D" id="3.90.1150.10">
    <property type="entry name" value="Aspartate Aminotransferase, domain 1"/>
    <property type="match status" value="2"/>
</dbReference>
<keyword evidence="7" id="KW-1185">Reference proteome</keyword>
<evidence type="ECO:0000256" key="3">
    <source>
        <dbReference type="ARBA" id="ARBA00008954"/>
    </source>
</evidence>
<dbReference type="Proteomes" id="UP001164929">
    <property type="component" value="Chromosome 5"/>
</dbReference>
<comment type="similarity">
    <text evidence="3">Belongs to the class-III pyridoxal-phosphate-dependent aminotransferase family.</text>
</comment>
<name>A0AAD6QU05_9ROSI</name>
<dbReference type="InterPro" id="IPR015424">
    <property type="entry name" value="PyrdxlP-dep_Trfase"/>
</dbReference>
<reference evidence="6" key="1">
    <citation type="journal article" date="2023" name="Mol. Ecol. Resour.">
        <title>Chromosome-level genome assembly of a triploid poplar Populus alba 'Berolinensis'.</title>
        <authorList>
            <person name="Chen S."/>
            <person name="Yu Y."/>
            <person name="Wang X."/>
            <person name="Wang S."/>
            <person name="Zhang T."/>
            <person name="Zhou Y."/>
            <person name="He R."/>
            <person name="Meng N."/>
            <person name="Wang Y."/>
            <person name="Liu W."/>
            <person name="Liu Z."/>
            <person name="Liu J."/>
            <person name="Guo Q."/>
            <person name="Huang H."/>
            <person name="Sederoff R.R."/>
            <person name="Wang G."/>
            <person name="Qu G."/>
            <person name="Chen S."/>
        </authorList>
    </citation>
    <scope>NUCLEOTIDE SEQUENCE</scope>
    <source>
        <strain evidence="6">SC-2020</strain>
    </source>
</reference>